<dbReference type="SUPFAM" id="SSF53474">
    <property type="entry name" value="alpha/beta-Hydrolases"/>
    <property type="match status" value="1"/>
</dbReference>
<dbReference type="EMBL" id="JBEUKS010000013">
    <property type="protein sequence ID" value="MFC1442702.1"/>
    <property type="molecule type" value="Genomic_DNA"/>
</dbReference>
<sequence>MTTQDIAPLTTGTHSIEVDGIVQRYHVHGQGPVCVAHSGGPGIAWEYLRMPELERRLTVVYLEPIGTGASGRLAAHPAGYTRARYSRCLDAVIEHLGVGRVHLLGHSHGGFVAQYLALRHPEQVASVILYESAPVTGDEHVAEAMARFQEFAARNADRPELPEVVAALQSLPAATGDDEITRVVRGVIPAYFADFWGREQEFSAFRSAAAAAFIRAEDDHRVPDTVDDRGALGGLGAPALVLVGRQDFICGVRWAEELHALIPGSELVVFEDSGHFAHIEEPERFAEVVAGFVAARTADAGPAPVEG</sequence>
<evidence type="ECO:0000259" key="1">
    <source>
        <dbReference type="Pfam" id="PF00561"/>
    </source>
</evidence>
<dbReference type="Proteomes" id="UP001592581">
    <property type="component" value="Unassembled WGS sequence"/>
</dbReference>
<proteinExistence type="predicted"/>
<accession>A0ABV6XXM2</accession>
<dbReference type="InterPro" id="IPR000073">
    <property type="entry name" value="AB_hydrolase_1"/>
</dbReference>
<reference evidence="2 3" key="1">
    <citation type="submission" date="2024-06" db="EMBL/GenBank/DDBJ databases">
        <authorList>
            <person name="Lee S.D."/>
        </authorList>
    </citation>
    <scope>NUCLEOTIDE SEQUENCE [LARGE SCALE GENOMIC DNA]</scope>
    <source>
        <strain evidence="2 3">N1-10</strain>
    </source>
</reference>
<evidence type="ECO:0000313" key="3">
    <source>
        <dbReference type="Proteomes" id="UP001592581"/>
    </source>
</evidence>
<dbReference type="RefSeq" id="WP_380567830.1">
    <property type="nucleotide sequence ID" value="NZ_JBEUKS010000013.1"/>
</dbReference>
<dbReference type="GO" id="GO:0016787">
    <property type="term" value="F:hydrolase activity"/>
    <property type="evidence" value="ECO:0007669"/>
    <property type="project" value="UniProtKB-KW"/>
</dbReference>
<name>A0ABV6XXM2_9ACTN</name>
<dbReference type="PANTHER" id="PTHR43798:SF33">
    <property type="entry name" value="HYDROLASE, PUTATIVE (AFU_ORTHOLOGUE AFUA_2G14860)-RELATED"/>
    <property type="match status" value="1"/>
</dbReference>
<organism evidence="2 3">
    <name type="scientific">Streptacidiphilus jeojiensis</name>
    <dbReference type="NCBI Taxonomy" id="3229225"/>
    <lineage>
        <taxon>Bacteria</taxon>
        <taxon>Bacillati</taxon>
        <taxon>Actinomycetota</taxon>
        <taxon>Actinomycetes</taxon>
        <taxon>Kitasatosporales</taxon>
        <taxon>Streptomycetaceae</taxon>
        <taxon>Streptacidiphilus</taxon>
    </lineage>
</organism>
<protein>
    <submittedName>
        <fullName evidence="2">Alpha/beta hydrolase</fullName>
    </submittedName>
</protein>
<evidence type="ECO:0000313" key="2">
    <source>
        <dbReference type="EMBL" id="MFC1442702.1"/>
    </source>
</evidence>
<comment type="caution">
    <text evidence="2">The sequence shown here is derived from an EMBL/GenBank/DDBJ whole genome shotgun (WGS) entry which is preliminary data.</text>
</comment>
<dbReference type="InterPro" id="IPR000639">
    <property type="entry name" value="Epox_hydrolase-like"/>
</dbReference>
<keyword evidence="2" id="KW-0378">Hydrolase</keyword>
<dbReference type="Gene3D" id="3.40.50.1820">
    <property type="entry name" value="alpha/beta hydrolase"/>
    <property type="match status" value="1"/>
</dbReference>
<dbReference type="PRINTS" id="PR00412">
    <property type="entry name" value="EPOXHYDRLASE"/>
</dbReference>
<gene>
    <name evidence="2" type="ORF">ABUW04_31060</name>
</gene>
<dbReference type="InterPro" id="IPR029058">
    <property type="entry name" value="AB_hydrolase_fold"/>
</dbReference>
<dbReference type="PANTHER" id="PTHR43798">
    <property type="entry name" value="MONOACYLGLYCEROL LIPASE"/>
    <property type="match status" value="1"/>
</dbReference>
<keyword evidence="3" id="KW-1185">Reference proteome</keyword>
<dbReference type="InterPro" id="IPR050266">
    <property type="entry name" value="AB_hydrolase_sf"/>
</dbReference>
<feature type="domain" description="AB hydrolase-1" evidence="1">
    <location>
        <begin position="37"/>
        <end position="282"/>
    </location>
</feature>
<dbReference type="Pfam" id="PF00561">
    <property type="entry name" value="Abhydrolase_1"/>
    <property type="match status" value="1"/>
</dbReference>